<reference evidence="8" key="1">
    <citation type="submission" date="2024-02" db="UniProtKB">
        <authorList>
            <consortium name="WormBaseParasite"/>
        </authorList>
    </citation>
    <scope>IDENTIFICATION</scope>
</reference>
<evidence type="ECO:0000313" key="8">
    <source>
        <dbReference type="WBParaSite" id="MBELARI_LOCUS11888"/>
    </source>
</evidence>
<proteinExistence type="predicted"/>
<keyword evidence="7" id="KW-1185">Reference proteome</keyword>
<dbReference type="GO" id="GO:0016020">
    <property type="term" value="C:membrane"/>
    <property type="evidence" value="ECO:0007669"/>
    <property type="project" value="UniProtKB-SubCell"/>
</dbReference>
<evidence type="ECO:0000256" key="3">
    <source>
        <dbReference type="ARBA" id="ARBA00022989"/>
    </source>
</evidence>
<feature type="transmembrane region" description="Helical" evidence="5">
    <location>
        <begin position="113"/>
        <end position="133"/>
    </location>
</feature>
<evidence type="ECO:0000256" key="5">
    <source>
        <dbReference type="SAM" id="Phobius"/>
    </source>
</evidence>
<feature type="transmembrane region" description="Helical" evidence="5">
    <location>
        <begin position="222"/>
        <end position="241"/>
    </location>
</feature>
<sequence length="411" mass="46824">MSGSIGATVTEKPFDVLRARAFLMIGGIFGWHRLYLRQIPEAFIYFSTWGVFLLGVFYDSFFINSQVQEYNDRIDDGNPAEGKASGNGKTVRFLLPQTAALVRFSFSRFVYSILYACYLGMFVAGTGNLLLGISPSEHFPLMTIVAGAVSFGIFLVGNSGGQSRSAAPIWMSTFTILTVALKVFDLSIWRAVFSSSIAGTLIGNRGAKKICPRDRSFRYKHYVFWCSLWMFCICLCIAGSGRQFLEKRVTFHSNEARVSSTFAKLLYDRYENPAKVYRFFEMDSLSIIYEKPAISKRKMANKSLQWHDDLWDWWVESVSPTWIDQAFTFTIDLFKAEARARKGKLVHEPLKWAAWRLYLRWVFDLSASAKDEQYETACAGWIRKEKLSKNAGKYDVKQVLSIRRACDVATS</sequence>
<comment type="subcellular location">
    <subcellularLocation>
        <location evidence="1">Membrane</location>
        <topology evidence="1">Multi-pass membrane protein</topology>
    </subcellularLocation>
</comment>
<organism evidence="7 8">
    <name type="scientific">Mesorhabditis belari</name>
    <dbReference type="NCBI Taxonomy" id="2138241"/>
    <lineage>
        <taxon>Eukaryota</taxon>
        <taxon>Metazoa</taxon>
        <taxon>Ecdysozoa</taxon>
        <taxon>Nematoda</taxon>
        <taxon>Chromadorea</taxon>
        <taxon>Rhabditida</taxon>
        <taxon>Rhabditina</taxon>
        <taxon>Rhabditomorpha</taxon>
        <taxon>Rhabditoidea</taxon>
        <taxon>Rhabditidae</taxon>
        <taxon>Mesorhabditinae</taxon>
        <taxon>Mesorhabditis</taxon>
    </lineage>
</organism>
<dbReference type="InterPro" id="IPR007829">
    <property type="entry name" value="TM2"/>
</dbReference>
<keyword evidence="3 5" id="KW-1133">Transmembrane helix</keyword>
<feature type="transmembrane region" description="Helical" evidence="5">
    <location>
        <begin position="42"/>
        <end position="63"/>
    </location>
</feature>
<evidence type="ECO:0000313" key="7">
    <source>
        <dbReference type="Proteomes" id="UP000887575"/>
    </source>
</evidence>
<feature type="domain" description="TM2" evidence="6">
    <location>
        <begin position="22"/>
        <end position="61"/>
    </location>
</feature>
<dbReference type="AlphaFoldDB" id="A0AAF3ED37"/>
<evidence type="ECO:0000256" key="2">
    <source>
        <dbReference type="ARBA" id="ARBA00022692"/>
    </source>
</evidence>
<dbReference type="PANTHER" id="PTHR44733:SF1">
    <property type="entry name" value="DNAJ HOMOLOG SUBFAMILY C MEMBER 22"/>
    <property type="match status" value="1"/>
</dbReference>
<name>A0AAF3ED37_9BILA</name>
<keyword evidence="4 5" id="KW-0472">Membrane</keyword>
<keyword evidence="2 5" id="KW-0812">Transmembrane</keyword>
<dbReference type="Pfam" id="PF05154">
    <property type="entry name" value="TM2"/>
    <property type="match status" value="1"/>
</dbReference>
<evidence type="ECO:0000256" key="4">
    <source>
        <dbReference type="ARBA" id="ARBA00023136"/>
    </source>
</evidence>
<dbReference type="WBParaSite" id="MBELARI_LOCUS11888">
    <property type="protein sequence ID" value="MBELARI_LOCUS11888"/>
    <property type="gene ID" value="MBELARI_LOCUS11888"/>
</dbReference>
<feature type="transmembrane region" description="Helical" evidence="5">
    <location>
        <begin position="139"/>
        <end position="157"/>
    </location>
</feature>
<accession>A0AAF3ED37</accession>
<evidence type="ECO:0000259" key="6">
    <source>
        <dbReference type="Pfam" id="PF05154"/>
    </source>
</evidence>
<dbReference type="PANTHER" id="PTHR44733">
    <property type="entry name" value="DNAJ HOMOLOG SUBFAMILY C MEMBER 22"/>
    <property type="match status" value="1"/>
</dbReference>
<dbReference type="Proteomes" id="UP000887575">
    <property type="component" value="Unassembled WGS sequence"/>
</dbReference>
<evidence type="ECO:0000256" key="1">
    <source>
        <dbReference type="ARBA" id="ARBA00004141"/>
    </source>
</evidence>
<protein>
    <submittedName>
        <fullName evidence="8">TM2 domain-containing protein</fullName>
    </submittedName>
</protein>